<dbReference type="RefSeq" id="WP_095306859.1">
    <property type="nucleotide sequence ID" value="NZ_BORC01000001.1"/>
</dbReference>
<evidence type="ECO:0000256" key="19">
    <source>
        <dbReference type="SAM" id="Phobius"/>
    </source>
</evidence>
<evidence type="ECO:0000256" key="11">
    <source>
        <dbReference type="ARBA" id="ARBA00023098"/>
    </source>
</evidence>
<gene>
    <name evidence="20" type="primary">dgkA</name>
    <name evidence="20" type="ORF">J27TS8_04140</name>
</gene>
<dbReference type="AlphaFoldDB" id="A0A919WEU2"/>
<dbReference type="GO" id="GO:0005886">
    <property type="term" value="C:plasma membrane"/>
    <property type="evidence" value="ECO:0007669"/>
    <property type="project" value="UniProtKB-SubCell"/>
</dbReference>
<keyword evidence="14" id="KW-1208">Phospholipid metabolism</keyword>
<comment type="cofactor">
    <cofactor evidence="18">
        <name>Mg(2+)</name>
        <dbReference type="ChEBI" id="CHEBI:18420"/>
    </cofactor>
    <text evidence="18">Mn(2+), Zn(2+), Cd(2+) and Co(2+) support activity to lesser extents.</text>
</comment>
<evidence type="ECO:0000256" key="9">
    <source>
        <dbReference type="ARBA" id="ARBA00022840"/>
    </source>
</evidence>
<dbReference type="InterPro" id="IPR000829">
    <property type="entry name" value="DAGK"/>
</dbReference>
<reference evidence="20" key="1">
    <citation type="submission" date="2021-03" db="EMBL/GenBank/DDBJ databases">
        <title>Antimicrobial resistance genes in bacteria isolated from Japanese honey, and their potential for conferring macrolide and lincosamide resistance in the American foulbrood pathogen Paenibacillus larvae.</title>
        <authorList>
            <person name="Okamoto M."/>
            <person name="Kumagai M."/>
            <person name="Kanamori H."/>
            <person name="Takamatsu D."/>
        </authorList>
    </citation>
    <scope>NUCLEOTIDE SEQUENCE</scope>
    <source>
        <strain evidence="20">J27TS8</strain>
    </source>
</reference>
<keyword evidence="6 19" id="KW-0812">Transmembrane</keyword>
<comment type="subcellular location">
    <subcellularLocation>
        <location evidence="1">Cell membrane</location>
        <topology evidence="1">Multi-pass membrane protein</topology>
    </subcellularLocation>
</comment>
<comment type="similarity">
    <text evidence="2">Belongs to the bacterial diacylglycerol kinase family.</text>
</comment>
<feature type="binding site" evidence="17">
    <location>
        <begin position="100"/>
        <end position="101"/>
    </location>
    <ligand>
        <name>ATP</name>
        <dbReference type="ChEBI" id="CHEBI:30616"/>
    </ligand>
</feature>
<protein>
    <submittedName>
        <fullName evidence="20">Diacylglycerol kinase</fullName>
    </submittedName>
</protein>
<dbReference type="GO" id="GO:0046872">
    <property type="term" value="F:metal ion binding"/>
    <property type="evidence" value="ECO:0007669"/>
    <property type="project" value="UniProtKB-KW"/>
</dbReference>
<dbReference type="GO" id="GO:0008654">
    <property type="term" value="P:phospholipid biosynthetic process"/>
    <property type="evidence" value="ECO:0007669"/>
    <property type="project" value="UniProtKB-KW"/>
</dbReference>
<evidence type="ECO:0000256" key="6">
    <source>
        <dbReference type="ARBA" id="ARBA00022692"/>
    </source>
</evidence>
<keyword evidence="3" id="KW-1003">Cell membrane</keyword>
<feature type="binding site" evidence="16">
    <location>
        <position position="75"/>
    </location>
    <ligand>
        <name>substrate</name>
    </ligand>
</feature>
<proteinExistence type="inferred from homology"/>
<dbReference type="EMBL" id="BORC01000001">
    <property type="protein sequence ID" value="GIN60421.1"/>
    <property type="molecule type" value="Genomic_DNA"/>
</dbReference>
<dbReference type="InterPro" id="IPR036945">
    <property type="entry name" value="DAGK_sf"/>
</dbReference>
<organism evidence="20 21">
    <name type="scientific">Robertmurraya siralis</name>
    <dbReference type="NCBI Taxonomy" id="77777"/>
    <lineage>
        <taxon>Bacteria</taxon>
        <taxon>Bacillati</taxon>
        <taxon>Bacillota</taxon>
        <taxon>Bacilli</taxon>
        <taxon>Bacillales</taxon>
        <taxon>Bacillaceae</taxon>
        <taxon>Robertmurraya</taxon>
    </lineage>
</organism>
<dbReference type="CDD" id="cd14265">
    <property type="entry name" value="UDPK_IM_like"/>
    <property type="match status" value="1"/>
</dbReference>
<evidence type="ECO:0000256" key="14">
    <source>
        <dbReference type="ARBA" id="ARBA00023264"/>
    </source>
</evidence>
<evidence type="ECO:0000256" key="1">
    <source>
        <dbReference type="ARBA" id="ARBA00004651"/>
    </source>
</evidence>
<evidence type="ECO:0000256" key="3">
    <source>
        <dbReference type="ARBA" id="ARBA00022475"/>
    </source>
</evidence>
<evidence type="ECO:0000256" key="8">
    <source>
        <dbReference type="ARBA" id="ARBA00022777"/>
    </source>
</evidence>
<keyword evidence="18" id="KW-0479">Metal-binding</keyword>
<keyword evidence="12 19" id="KW-0472">Membrane</keyword>
<evidence type="ECO:0000256" key="10">
    <source>
        <dbReference type="ARBA" id="ARBA00022989"/>
    </source>
</evidence>
<feature type="binding site" evidence="17">
    <location>
        <position position="22"/>
    </location>
    <ligand>
        <name>ATP</name>
        <dbReference type="ChEBI" id="CHEBI:30616"/>
    </ligand>
</feature>
<dbReference type="GO" id="GO:0005524">
    <property type="term" value="F:ATP binding"/>
    <property type="evidence" value="ECO:0007669"/>
    <property type="project" value="UniProtKB-KW"/>
</dbReference>
<evidence type="ECO:0000256" key="7">
    <source>
        <dbReference type="ARBA" id="ARBA00022741"/>
    </source>
</evidence>
<feature type="binding site" evidence="18">
    <location>
        <position position="82"/>
    </location>
    <ligand>
        <name>a divalent metal cation</name>
        <dbReference type="ChEBI" id="CHEBI:60240"/>
    </ligand>
</feature>
<feature type="binding site" evidence="18">
    <location>
        <position position="34"/>
    </location>
    <ligand>
        <name>a divalent metal cation</name>
        <dbReference type="ChEBI" id="CHEBI:60240"/>
    </ligand>
</feature>
<evidence type="ECO:0000256" key="17">
    <source>
        <dbReference type="PIRSR" id="PIRSR600829-3"/>
    </source>
</evidence>
<dbReference type="Gene3D" id="1.10.287.3610">
    <property type="match status" value="1"/>
</dbReference>
<keyword evidence="21" id="KW-1185">Reference proteome</keyword>
<dbReference type="Proteomes" id="UP000682111">
    <property type="component" value="Unassembled WGS sequence"/>
</dbReference>
<evidence type="ECO:0000313" key="21">
    <source>
        <dbReference type="Proteomes" id="UP000682111"/>
    </source>
</evidence>
<sequence length="128" mass="14233">MNTDYRGKRPFKAKGVLQSFYYAFEGIKHTIMTERNMRIHMLISILVIGTGFILKITALEWLFILIAVGGVISLELINTALERLVDLATNDYHPLAKQAKDVAAGAVMVYALLSIIIGLIIFLPKLIG</sequence>
<keyword evidence="13" id="KW-0594">Phospholipid biosynthesis</keyword>
<evidence type="ECO:0000256" key="2">
    <source>
        <dbReference type="ARBA" id="ARBA00005967"/>
    </source>
</evidence>
<evidence type="ECO:0000256" key="12">
    <source>
        <dbReference type="ARBA" id="ARBA00023136"/>
    </source>
</evidence>
<evidence type="ECO:0000256" key="18">
    <source>
        <dbReference type="PIRSR" id="PIRSR600829-4"/>
    </source>
</evidence>
<keyword evidence="18" id="KW-0460">Magnesium</keyword>
<dbReference type="PROSITE" id="PS01069">
    <property type="entry name" value="DAGK_PROKAR"/>
    <property type="match status" value="1"/>
</dbReference>
<evidence type="ECO:0000256" key="5">
    <source>
        <dbReference type="ARBA" id="ARBA00022679"/>
    </source>
</evidence>
<dbReference type="InterPro" id="IPR033717">
    <property type="entry name" value="UDPK"/>
</dbReference>
<comment type="caution">
    <text evidence="20">The sequence shown here is derived from an EMBL/GenBank/DDBJ whole genome shotgun (WGS) entry which is preliminary data.</text>
</comment>
<evidence type="ECO:0000256" key="16">
    <source>
        <dbReference type="PIRSR" id="PIRSR600829-2"/>
    </source>
</evidence>
<keyword evidence="4" id="KW-0444">Lipid biosynthesis</keyword>
<dbReference type="GO" id="GO:0016301">
    <property type="term" value="F:kinase activity"/>
    <property type="evidence" value="ECO:0007669"/>
    <property type="project" value="UniProtKB-KW"/>
</dbReference>
<keyword evidence="11" id="KW-0443">Lipid metabolism</keyword>
<feature type="transmembrane region" description="Helical" evidence="19">
    <location>
        <begin position="102"/>
        <end position="123"/>
    </location>
</feature>
<keyword evidence="10 19" id="KW-1133">Transmembrane helix</keyword>
<keyword evidence="7 17" id="KW-0547">Nucleotide-binding</keyword>
<dbReference type="Pfam" id="PF01219">
    <property type="entry name" value="DAGK_prokar"/>
    <property type="match status" value="1"/>
</dbReference>
<feature type="transmembrane region" description="Helical" evidence="19">
    <location>
        <begin position="39"/>
        <end position="56"/>
    </location>
</feature>
<evidence type="ECO:0000256" key="13">
    <source>
        <dbReference type="ARBA" id="ARBA00023209"/>
    </source>
</evidence>
<feature type="active site" description="Proton acceptor" evidence="15">
    <location>
        <position position="75"/>
    </location>
</feature>
<dbReference type="PANTHER" id="PTHR34299:SF1">
    <property type="entry name" value="DIACYLGLYCEROL KINASE"/>
    <property type="match status" value="1"/>
</dbReference>
<keyword evidence="8 20" id="KW-0418">Kinase</keyword>
<keyword evidence="5" id="KW-0808">Transferase</keyword>
<evidence type="ECO:0000256" key="4">
    <source>
        <dbReference type="ARBA" id="ARBA00022516"/>
    </source>
</evidence>
<accession>A0A919WEU2</accession>
<name>A0A919WEU2_9BACI</name>
<keyword evidence="9 17" id="KW-0067">ATP-binding</keyword>
<evidence type="ECO:0000256" key="15">
    <source>
        <dbReference type="PIRSR" id="PIRSR600829-1"/>
    </source>
</evidence>
<feature type="binding site" evidence="17">
    <location>
        <position position="34"/>
    </location>
    <ligand>
        <name>ATP</name>
        <dbReference type="ChEBI" id="CHEBI:30616"/>
    </ligand>
</feature>
<evidence type="ECO:0000313" key="20">
    <source>
        <dbReference type="EMBL" id="GIN60421.1"/>
    </source>
</evidence>
<dbReference type="PANTHER" id="PTHR34299">
    <property type="entry name" value="DIACYLGLYCEROL KINASE"/>
    <property type="match status" value="1"/>
</dbReference>
<feature type="binding site" evidence="17">
    <location>
        <position position="82"/>
    </location>
    <ligand>
        <name>ATP</name>
        <dbReference type="ChEBI" id="CHEBI:30616"/>
    </ligand>
</feature>